<gene>
    <name evidence="4" type="ORF">OS493_015712</name>
</gene>
<evidence type="ECO:0000313" key="4">
    <source>
        <dbReference type="EMBL" id="KAJ7360604.1"/>
    </source>
</evidence>
<keyword evidence="2 3" id="KW-0040">ANK repeat</keyword>
<proteinExistence type="predicted"/>
<evidence type="ECO:0000256" key="1">
    <source>
        <dbReference type="ARBA" id="ARBA00022737"/>
    </source>
</evidence>
<dbReference type="PROSITE" id="PS50088">
    <property type="entry name" value="ANK_REPEAT"/>
    <property type="match status" value="2"/>
</dbReference>
<dbReference type="Pfam" id="PF12796">
    <property type="entry name" value="Ank_2"/>
    <property type="match status" value="1"/>
</dbReference>
<organism evidence="4 5">
    <name type="scientific">Desmophyllum pertusum</name>
    <dbReference type="NCBI Taxonomy" id="174260"/>
    <lineage>
        <taxon>Eukaryota</taxon>
        <taxon>Metazoa</taxon>
        <taxon>Cnidaria</taxon>
        <taxon>Anthozoa</taxon>
        <taxon>Hexacorallia</taxon>
        <taxon>Scleractinia</taxon>
        <taxon>Caryophylliina</taxon>
        <taxon>Caryophylliidae</taxon>
        <taxon>Desmophyllum</taxon>
    </lineage>
</organism>
<dbReference type="Proteomes" id="UP001163046">
    <property type="component" value="Unassembled WGS sequence"/>
</dbReference>
<dbReference type="Gene3D" id="1.25.40.20">
    <property type="entry name" value="Ankyrin repeat-containing domain"/>
    <property type="match status" value="1"/>
</dbReference>
<evidence type="ECO:0000256" key="2">
    <source>
        <dbReference type="ARBA" id="ARBA00023043"/>
    </source>
</evidence>
<dbReference type="AlphaFoldDB" id="A0A9W9YS88"/>
<name>A0A9W9YS88_9CNID</name>
<dbReference type="InterPro" id="IPR036770">
    <property type="entry name" value="Ankyrin_rpt-contain_sf"/>
</dbReference>
<dbReference type="OrthoDB" id="5960349at2759"/>
<evidence type="ECO:0000256" key="3">
    <source>
        <dbReference type="PROSITE-ProRule" id="PRU00023"/>
    </source>
</evidence>
<feature type="repeat" description="ANK" evidence="3">
    <location>
        <begin position="118"/>
        <end position="150"/>
    </location>
</feature>
<dbReference type="PANTHER" id="PTHR24198">
    <property type="entry name" value="ANKYRIN REPEAT AND PROTEIN KINASE DOMAIN-CONTAINING PROTEIN"/>
    <property type="match status" value="1"/>
</dbReference>
<dbReference type="EMBL" id="MU827309">
    <property type="protein sequence ID" value="KAJ7360604.1"/>
    <property type="molecule type" value="Genomic_DNA"/>
</dbReference>
<comment type="caution">
    <text evidence="4">The sequence shown here is derived from an EMBL/GenBank/DDBJ whole genome shotgun (WGS) entry which is preliminary data.</text>
</comment>
<dbReference type="SUPFAM" id="SSF48403">
    <property type="entry name" value="Ankyrin repeat"/>
    <property type="match status" value="1"/>
</dbReference>
<protein>
    <submittedName>
        <fullName evidence="4">Uncharacterized protein</fullName>
    </submittedName>
</protein>
<dbReference type="SMART" id="SM00248">
    <property type="entry name" value="ANK"/>
    <property type="match status" value="3"/>
</dbReference>
<reference evidence="4" key="1">
    <citation type="submission" date="2023-01" db="EMBL/GenBank/DDBJ databases">
        <title>Genome assembly of the deep-sea coral Lophelia pertusa.</title>
        <authorList>
            <person name="Herrera S."/>
            <person name="Cordes E."/>
        </authorList>
    </citation>
    <scope>NUCLEOTIDE SEQUENCE</scope>
    <source>
        <strain evidence="4">USNM1676648</strain>
        <tissue evidence="4">Polyp</tissue>
    </source>
</reference>
<accession>A0A9W9YS88</accession>
<dbReference type="PANTHER" id="PTHR24198:SF165">
    <property type="entry name" value="ANKYRIN REPEAT-CONTAINING PROTEIN-RELATED"/>
    <property type="match status" value="1"/>
</dbReference>
<dbReference type="InterPro" id="IPR002110">
    <property type="entry name" value="Ankyrin_rpt"/>
</dbReference>
<keyword evidence="1" id="KW-0677">Repeat</keyword>
<sequence length="185" mass="20574">MATRPQTPKIKIEFWEDGASSSKGDGKKIAEKLCVNKLKLRYKSERHRSYSTGSALREAVMSNRPDEIARIVKEEGIKVNEMNRSGVPLIHEAAFEGKLNCVRALLDCGAKVNTIDSEDWTALHAAVLGGHVELVRLLIHKGADLYAETVEKYIPFHIAIEKGDEDMIAILVEKMAQLSAFKGKE</sequence>
<keyword evidence="5" id="KW-1185">Reference proteome</keyword>
<feature type="repeat" description="ANK" evidence="3">
    <location>
        <begin position="85"/>
        <end position="117"/>
    </location>
</feature>
<evidence type="ECO:0000313" key="5">
    <source>
        <dbReference type="Proteomes" id="UP001163046"/>
    </source>
</evidence>
<dbReference type="PROSITE" id="PS50297">
    <property type="entry name" value="ANK_REP_REGION"/>
    <property type="match status" value="2"/>
</dbReference>